<reference evidence="2 3" key="1">
    <citation type="journal article" name="Sci. Rep.">
        <title>Genome-scale phylogenetic analyses confirm Olpidium as the closest living zoosporic fungus to the non-flagellated, terrestrial fungi.</title>
        <authorList>
            <person name="Chang Y."/>
            <person name="Rochon D."/>
            <person name="Sekimoto S."/>
            <person name="Wang Y."/>
            <person name="Chovatia M."/>
            <person name="Sandor L."/>
            <person name="Salamov A."/>
            <person name="Grigoriev I.V."/>
            <person name="Stajich J.E."/>
            <person name="Spatafora J.W."/>
        </authorList>
    </citation>
    <scope>NUCLEOTIDE SEQUENCE [LARGE SCALE GENOMIC DNA]</scope>
    <source>
        <strain evidence="2">S191</strain>
    </source>
</reference>
<dbReference type="GO" id="GO:0003887">
    <property type="term" value="F:DNA-directed DNA polymerase activity"/>
    <property type="evidence" value="ECO:0007669"/>
    <property type="project" value="InterPro"/>
</dbReference>
<keyword evidence="3" id="KW-1185">Reference proteome</keyword>
<dbReference type="GO" id="GO:1902975">
    <property type="term" value="P:mitotic DNA replication initiation"/>
    <property type="evidence" value="ECO:0007669"/>
    <property type="project" value="TreeGrafter"/>
</dbReference>
<name>A0A8H8DH45_9FUNG</name>
<dbReference type="Proteomes" id="UP000673691">
    <property type="component" value="Unassembled WGS sequence"/>
</dbReference>
<proteinExistence type="predicted"/>
<comment type="caution">
    <text evidence="2">The sequence shown here is derived from an EMBL/GenBank/DDBJ whole genome shotgun (WGS) entry which is preliminary data.</text>
</comment>
<dbReference type="GO" id="GO:0003697">
    <property type="term" value="F:single-stranded DNA binding"/>
    <property type="evidence" value="ECO:0007669"/>
    <property type="project" value="TreeGrafter"/>
</dbReference>
<protein>
    <submittedName>
        <fullName evidence="2">DNA polymerase alpha zinc finger-domain-containing protein</fullName>
    </submittedName>
</protein>
<dbReference type="GO" id="GO:0006272">
    <property type="term" value="P:leading strand elongation"/>
    <property type="evidence" value="ECO:0007669"/>
    <property type="project" value="TreeGrafter"/>
</dbReference>
<organism evidence="2 3">
    <name type="scientific">Olpidium bornovanus</name>
    <dbReference type="NCBI Taxonomy" id="278681"/>
    <lineage>
        <taxon>Eukaryota</taxon>
        <taxon>Fungi</taxon>
        <taxon>Fungi incertae sedis</taxon>
        <taxon>Olpidiomycota</taxon>
        <taxon>Olpidiomycotina</taxon>
        <taxon>Olpidiomycetes</taxon>
        <taxon>Olpidiales</taxon>
        <taxon>Olpidiaceae</taxon>
        <taxon>Olpidium</taxon>
    </lineage>
</organism>
<dbReference type="AlphaFoldDB" id="A0A8H8DH45"/>
<dbReference type="GO" id="GO:0003688">
    <property type="term" value="F:DNA replication origin binding"/>
    <property type="evidence" value="ECO:0007669"/>
    <property type="project" value="TreeGrafter"/>
</dbReference>
<dbReference type="GO" id="GO:0003682">
    <property type="term" value="F:chromatin binding"/>
    <property type="evidence" value="ECO:0007669"/>
    <property type="project" value="TreeGrafter"/>
</dbReference>
<feature type="non-terminal residue" evidence="2">
    <location>
        <position position="104"/>
    </location>
</feature>
<dbReference type="EMBL" id="JAEFCI010008541">
    <property type="protein sequence ID" value="KAG5458394.1"/>
    <property type="molecule type" value="Genomic_DNA"/>
</dbReference>
<gene>
    <name evidence="2" type="ORF">BJ554DRAFT_1383</name>
</gene>
<dbReference type="PANTHER" id="PTHR45861:SF1">
    <property type="entry name" value="DNA POLYMERASE ALPHA CATALYTIC SUBUNIT"/>
    <property type="match status" value="1"/>
</dbReference>
<dbReference type="OrthoDB" id="6755010at2759"/>
<evidence type="ECO:0000313" key="3">
    <source>
        <dbReference type="Proteomes" id="UP000673691"/>
    </source>
</evidence>
<evidence type="ECO:0000259" key="1">
    <source>
        <dbReference type="Pfam" id="PF08996"/>
    </source>
</evidence>
<dbReference type="PANTHER" id="PTHR45861">
    <property type="entry name" value="DNA POLYMERASE ALPHA CATALYTIC SUBUNIT"/>
    <property type="match status" value="1"/>
</dbReference>
<sequence>MSDAERFKNVERFTPSCRHCGQKGEVEGVTARAGASDPPASQVLTARPLASLEWQLVCAIRRHARRYIDGWLVCDDSACGARTRMMSVYGRRCLQVGCHGTMVY</sequence>
<feature type="domain" description="Zinc finger DNA-directed DNA polymerase family B alpha" evidence="1">
    <location>
        <begin position="1"/>
        <end position="104"/>
    </location>
</feature>
<accession>A0A8H8DH45</accession>
<dbReference type="Pfam" id="PF08996">
    <property type="entry name" value="zf-DNA_Pol"/>
    <property type="match status" value="1"/>
</dbReference>
<dbReference type="InterPro" id="IPR038256">
    <property type="entry name" value="Pol_alpha_znc_sf"/>
</dbReference>
<dbReference type="GO" id="GO:0006273">
    <property type="term" value="P:lagging strand elongation"/>
    <property type="evidence" value="ECO:0007669"/>
    <property type="project" value="TreeGrafter"/>
</dbReference>
<evidence type="ECO:0000313" key="2">
    <source>
        <dbReference type="EMBL" id="KAG5458394.1"/>
    </source>
</evidence>
<dbReference type="GO" id="GO:0005658">
    <property type="term" value="C:alpha DNA polymerase:primase complex"/>
    <property type="evidence" value="ECO:0007669"/>
    <property type="project" value="TreeGrafter"/>
</dbReference>
<dbReference type="Gene3D" id="1.10.3200.20">
    <property type="entry name" value="DNA Polymerase alpha, zinc finger"/>
    <property type="match status" value="1"/>
</dbReference>
<dbReference type="InterPro" id="IPR015088">
    <property type="entry name" value="Znf_DNA-dir_DNA_pol_B_alpha"/>
</dbReference>